<feature type="domain" description="IDEAL" evidence="1">
    <location>
        <begin position="139"/>
        <end position="175"/>
    </location>
</feature>
<dbReference type="Gene3D" id="3.40.1530.30">
    <property type="entry name" value="Uncharacterised family UPF0302, N-terminal domain"/>
    <property type="match status" value="1"/>
</dbReference>
<proteinExistence type="predicted"/>
<evidence type="ECO:0000313" key="3">
    <source>
        <dbReference type="Proteomes" id="UP001232445"/>
    </source>
</evidence>
<protein>
    <submittedName>
        <fullName evidence="2">Uncharacterized protein YpiB (UPF0302 family)</fullName>
    </submittedName>
</protein>
<dbReference type="InterPro" id="IPR014963">
    <property type="entry name" value="UPF0302_N"/>
</dbReference>
<sequence length="184" mass="21833">MKPLITNAEKKRFLEWFLQTYELQKREGAWLLTYMMSDDKLLGRVRFVDEIDVTERSIIMSTTCLDGVSFQFQKGKLLTTDVEKAFHDLRQHPHQTIQIKLNFKAAKTSPEYAAVREDGLMKKQKLPSNGLYALFAEMILDEAMYQYKKQQLYRQIDEALDQQDKNRFLQLSEQWMKLVSEHEE</sequence>
<dbReference type="InterPro" id="IPR038091">
    <property type="entry name" value="UPF0302_N_sf"/>
</dbReference>
<keyword evidence="3" id="KW-1185">Reference proteome</keyword>
<evidence type="ECO:0000259" key="1">
    <source>
        <dbReference type="SMART" id="SM00914"/>
    </source>
</evidence>
<evidence type="ECO:0000313" key="2">
    <source>
        <dbReference type="EMBL" id="MDQ0337640.1"/>
    </source>
</evidence>
<dbReference type="Gene3D" id="4.10.810.10">
    <property type="entry name" value="Virus Scaffolding Protein, Chain A"/>
    <property type="match status" value="1"/>
</dbReference>
<dbReference type="Pfam" id="PF08864">
    <property type="entry name" value="UPF0302"/>
    <property type="match status" value="1"/>
</dbReference>
<dbReference type="Pfam" id="PF08858">
    <property type="entry name" value="IDEAL"/>
    <property type="match status" value="1"/>
</dbReference>
<dbReference type="InterPro" id="IPR014957">
    <property type="entry name" value="IDEAL_dom"/>
</dbReference>
<name>A0ABU0CMK6_9BACI</name>
<accession>A0ABU0CMK6</accession>
<dbReference type="PIRSF" id="PIRSF007165">
    <property type="entry name" value="UCP007165"/>
    <property type="match status" value="1"/>
</dbReference>
<gene>
    <name evidence="2" type="ORF">J2S00_000410</name>
</gene>
<dbReference type="Proteomes" id="UP001232445">
    <property type="component" value="Unassembled WGS sequence"/>
</dbReference>
<comment type="caution">
    <text evidence="2">The sequence shown here is derived from an EMBL/GenBank/DDBJ whole genome shotgun (WGS) entry which is preliminary data.</text>
</comment>
<dbReference type="SMART" id="SM00914">
    <property type="entry name" value="IDEAL"/>
    <property type="match status" value="1"/>
</dbReference>
<organism evidence="2 3">
    <name type="scientific">Caldalkalibacillus uzonensis</name>
    <dbReference type="NCBI Taxonomy" id="353224"/>
    <lineage>
        <taxon>Bacteria</taxon>
        <taxon>Bacillati</taxon>
        <taxon>Bacillota</taxon>
        <taxon>Bacilli</taxon>
        <taxon>Bacillales</taxon>
        <taxon>Bacillaceae</taxon>
        <taxon>Caldalkalibacillus</taxon>
    </lineage>
</organism>
<reference evidence="2 3" key="1">
    <citation type="submission" date="2023-07" db="EMBL/GenBank/DDBJ databases">
        <title>Genomic Encyclopedia of Type Strains, Phase IV (KMG-IV): sequencing the most valuable type-strain genomes for metagenomic binning, comparative biology and taxonomic classification.</title>
        <authorList>
            <person name="Goeker M."/>
        </authorList>
    </citation>
    <scope>NUCLEOTIDE SEQUENCE [LARGE SCALE GENOMIC DNA]</scope>
    <source>
        <strain evidence="2 3">DSM 17740</strain>
    </source>
</reference>
<dbReference type="RefSeq" id="WP_307334900.1">
    <property type="nucleotide sequence ID" value="NZ_JAUSUQ010000001.1"/>
</dbReference>
<dbReference type="InterPro" id="IPR011188">
    <property type="entry name" value="UPF0302"/>
</dbReference>
<dbReference type="EMBL" id="JAUSUQ010000001">
    <property type="protein sequence ID" value="MDQ0337640.1"/>
    <property type="molecule type" value="Genomic_DNA"/>
</dbReference>
<dbReference type="InterPro" id="IPR027393">
    <property type="entry name" value="Virus_scaffolding_prot_C"/>
</dbReference>
<dbReference type="NCBIfam" id="NF002965">
    <property type="entry name" value="PRK03636.1"/>
    <property type="match status" value="1"/>
</dbReference>